<protein>
    <submittedName>
        <fullName evidence="1">Uncharacterized protein</fullName>
    </submittedName>
</protein>
<reference evidence="1 2" key="1">
    <citation type="journal article" date="2011" name="Genome Biol.">
        <title>Comparative genome sequence analysis underscores mycoparasitism as the ancestral life style of Trichoderma.</title>
        <authorList>
            <person name="Kubicek C.P."/>
            <person name="Herrera-Estrella A."/>
            <person name="Seidl-Seiboth V."/>
            <person name="Martinez D.A."/>
            <person name="Druzhinina I.S."/>
            <person name="Thon M."/>
            <person name="Zeilinger S."/>
            <person name="Casas-Flores S."/>
            <person name="Horwitz B.A."/>
            <person name="Mukherjee P.K."/>
            <person name="Mukherjee M."/>
            <person name="Kredics L."/>
            <person name="Alcaraz L.D."/>
            <person name="Aerts A."/>
            <person name="Antal Z."/>
            <person name="Atanasova L."/>
            <person name="Cervantes-Badillo M.G."/>
            <person name="Challacombe J."/>
            <person name="Chertkov O."/>
            <person name="McCluskey K."/>
            <person name="Coulpier F."/>
            <person name="Deshpande N."/>
            <person name="von Doehren H."/>
            <person name="Ebbole D.J."/>
            <person name="Esquivel-Naranjo E.U."/>
            <person name="Fekete E."/>
            <person name="Flipphi M."/>
            <person name="Glaser F."/>
            <person name="Gomez-Rodriguez E.Y."/>
            <person name="Gruber S."/>
            <person name="Han C."/>
            <person name="Henrissat B."/>
            <person name="Hermosa R."/>
            <person name="Hernandez-Onate M."/>
            <person name="Karaffa L."/>
            <person name="Kosti I."/>
            <person name="Le Crom S."/>
            <person name="Lindquist E."/>
            <person name="Lucas S."/>
            <person name="Luebeck M."/>
            <person name="Luebeck P.S."/>
            <person name="Margeot A."/>
            <person name="Metz B."/>
            <person name="Misra M."/>
            <person name="Nevalainen H."/>
            <person name="Omann M."/>
            <person name="Packer N."/>
            <person name="Perrone G."/>
            <person name="Uresti-Rivera E.E."/>
            <person name="Salamov A."/>
            <person name="Schmoll M."/>
            <person name="Seiboth B."/>
            <person name="Shapiro H."/>
            <person name="Sukno S."/>
            <person name="Tamayo-Ramos J.A."/>
            <person name="Tisch D."/>
            <person name="Wiest A."/>
            <person name="Wilkinson H.H."/>
            <person name="Zhang M."/>
            <person name="Coutinho P.M."/>
            <person name="Kenerley C.M."/>
            <person name="Monte E."/>
            <person name="Baker S.E."/>
            <person name="Grigoriev I.V."/>
        </authorList>
    </citation>
    <scope>NUCLEOTIDE SEQUENCE [LARGE SCALE GENOMIC DNA]</scope>
    <source>
        <strain evidence="2">Gv29-8 / FGSC 10586</strain>
    </source>
</reference>
<dbReference type="EMBL" id="ABDF02000003">
    <property type="protein sequence ID" value="EHK25263.1"/>
    <property type="molecule type" value="Genomic_DNA"/>
</dbReference>
<dbReference type="AlphaFoldDB" id="G9MIE6"/>
<dbReference type="GeneID" id="25787890"/>
<gene>
    <name evidence="1" type="ORF">TRIVIDRAFT_143709</name>
</gene>
<dbReference type="RefSeq" id="XP_013959474.1">
    <property type="nucleotide sequence ID" value="XM_014103999.1"/>
</dbReference>
<evidence type="ECO:0000313" key="1">
    <source>
        <dbReference type="EMBL" id="EHK25263.1"/>
    </source>
</evidence>
<name>G9MIE6_HYPVG</name>
<evidence type="ECO:0000313" key="2">
    <source>
        <dbReference type="Proteomes" id="UP000007115"/>
    </source>
</evidence>
<dbReference type="HOGENOM" id="CLU_2489367_0_0_1"/>
<sequence length="87" mass="10051">VYEEKGRWEDGKILDTLNSLKYSDRNLIQLMISECPHIRSSPERGNYFLRFSSKVIGSLTALAHPHTMNDLKIPKKHFGSRVYVGMK</sequence>
<organism evidence="1 2">
    <name type="scientific">Hypocrea virens (strain Gv29-8 / FGSC 10586)</name>
    <name type="common">Gliocladium virens</name>
    <name type="synonym">Trichoderma virens</name>
    <dbReference type="NCBI Taxonomy" id="413071"/>
    <lineage>
        <taxon>Eukaryota</taxon>
        <taxon>Fungi</taxon>
        <taxon>Dikarya</taxon>
        <taxon>Ascomycota</taxon>
        <taxon>Pezizomycotina</taxon>
        <taxon>Sordariomycetes</taxon>
        <taxon>Hypocreomycetidae</taxon>
        <taxon>Hypocreales</taxon>
        <taxon>Hypocreaceae</taxon>
        <taxon>Trichoderma</taxon>
    </lineage>
</organism>
<dbReference type="Proteomes" id="UP000007115">
    <property type="component" value="Unassembled WGS sequence"/>
</dbReference>
<dbReference type="OrthoDB" id="265717at2759"/>
<accession>G9MIE6</accession>
<comment type="caution">
    <text evidence="1">The sequence shown here is derived from an EMBL/GenBank/DDBJ whole genome shotgun (WGS) entry which is preliminary data.</text>
</comment>
<dbReference type="InParanoid" id="G9MIE6"/>
<feature type="non-terminal residue" evidence="1">
    <location>
        <position position="1"/>
    </location>
</feature>
<proteinExistence type="predicted"/>
<keyword evidence="2" id="KW-1185">Reference proteome</keyword>
<dbReference type="STRING" id="413071.G9MIE6"/>
<dbReference type="VEuPathDB" id="FungiDB:TRIVIDRAFT_143709"/>